<reference evidence="3" key="1">
    <citation type="submission" date="2020-06" db="EMBL/GenBank/DDBJ databases">
        <authorList>
            <consortium name="Plant Systems Biology data submission"/>
        </authorList>
    </citation>
    <scope>NUCLEOTIDE SEQUENCE</scope>
    <source>
        <strain evidence="3">D6</strain>
    </source>
</reference>
<dbReference type="InterPro" id="IPR051681">
    <property type="entry name" value="Ser/Thr_Kinases-Pseudokinases"/>
</dbReference>
<gene>
    <name evidence="3" type="ORF">SEMRO_510_G157310.1</name>
</gene>
<accession>A0A9N8HED9</accession>
<sequence>MKKFLSGPEATPRTSNESMASSDSDPIGSGSTQQKFPLNLSRRGRPRRTKSADYVGEDPLSNLNGHSSHHGGNYMTLKMCKLCTKKPLRITAKDVHGAAEAHNLGDNGLIELIHSIRNQKIYAHCGGEESVELEQADDIVARAIEKTKAMHTEREANFTPSDMSIYRANLAAMGKFEWDELKIGALLGVGGFSNVSELAGFRMADGVPARRSVGSDDGLPKTTVLHMPDTSVNEYGGAYTKKELVARKFLAKHAIRATPALTSSTSSLPKGSSHSMTSSTRTLDSKGETISYRYALKHLRPGLKDVYDKRTFNCAAVDLVWEAQFLLSVQHPNIIKLRGFAAAGPSGYRSGKHNGYFLILDQLPETMEQKLIAWRKRVKKYKAVKNSLVSKMILKKNRETASSKLDELLEERYAVAYEICGAMEYLHERRMVARDLKISNIGFDVRGDVKLFDFGLSRWLPTSLLRDSIKTREAVLEEAFHMSSVGTRMYMAPEVILRQPYSTRADVYSFGILLWEMLALADPTTWCLCDDSKEAVEKAAPKMPDQMPLCPCWPEPLQDTMKSCLAVHPNKRPSFTAIRKVFREELHVAVRDDDENIDSTRYSRQASINDSERPEFYDDDQIASTRSTGLPLPDVSDLKYASDDDLPSSRALGVGTDTDDEEEGRDQLMDLSSKMEDCVGSPQERRRSTHVLNFQDLSWLSSNNSFNTSFTGSDKAGAAGERVIVEESQVQRSSG</sequence>
<keyword evidence="3" id="KW-0675">Receptor</keyword>
<feature type="compositionally biased region" description="Polar residues" evidence="1">
    <location>
        <begin position="12"/>
        <end position="36"/>
    </location>
</feature>
<dbReference type="AlphaFoldDB" id="A0A9N8HED9"/>
<dbReference type="OrthoDB" id="4062651at2759"/>
<dbReference type="Proteomes" id="UP001153069">
    <property type="component" value="Unassembled WGS sequence"/>
</dbReference>
<dbReference type="EMBL" id="CAICTM010000509">
    <property type="protein sequence ID" value="CAB9511943.1"/>
    <property type="molecule type" value="Genomic_DNA"/>
</dbReference>
<evidence type="ECO:0000256" key="1">
    <source>
        <dbReference type="SAM" id="MobiDB-lite"/>
    </source>
</evidence>
<evidence type="ECO:0000313" key="4">
    <source>
        <dbReference type="Proteomes" id="UP001153069"/>
    </source>
</evidence>
<feature type="compositionally biased region" description="Polar residues" evidence="1">
    <location>
        <begin position="600"/>
        <end position="609"/>
    </location>
</feature>
<dbReference type="PROSITE" id="PS50011">
    <property type="entry name" value="PROTEIN_KINASE_DOM"/>
    <property type="match status" value="1"/>
</dbReference>
<dbReference type="PANTHER" id="PTHR44329">
    <property type="entry name" value="SERINE/THREONINE-PROTEIN KINASE TNNI3K-RELATED"/>
    <property type="match status" value="1"/>
</dbReference>
<evidence type="ECO:0000259" key="2">
    <source>
        <dbReference type="PROSITE" id="PS50011"/>
    </source>
</evidence>
<keyword evidence="4" id="KW-1185">Reference proteome</keyword>
<dbReference type="GO" id="GO:0004706">
    <property type="term" value="F:JUN kinase kinase kinase activity"/>
    <property type="evidence" value="ECO:0007669"/>
    <property type="project" value="TreeGrafter"/>
</dbReference>
<protein>
    <submittedName>
        <fullName evidence="3">Ephrin type-B receptor 3</fullName>
    </submittedName>
</protein>
<dbReference type="PANTHER" id="PTHR44329:SF6">
    <property type="entry name" value="RECEPTOR-INTERACTING SERINE_THREONINE-PROTEIN KINASE 1"/>
    <property type="match status" value="1"/>
</dbReference>
<comment type="caution">
    <text evidence="3">The sequence shown here is derived from an EMBL/GenBank/DDBJ whole genome shotgun (WGS) entry which is preliminary data.</text>
</comment>
<feature type="region of interest" description="Disordered" evidence="1">
    <location>
        <begin position="600"/>
        <end position="665"/>
    </location>
</feature>
<dbReference type="InterPro" id="IPR000719">
    <property type="entry name" value="Prot_kinase_dom"/>
</dbReference>
<dbReference type="InterPro" id="IPR011009">
    <property type="entry name" value="Kinase-like_dom_sf"/>
</dbReference>
<dbReference type="SMART" id="SM00220">
    <property type="entry name" value="S_TKc"/>
    <property type="match status" value="1"/>
</dbReference>
<feature type="compositionally biased region" description="Low complexity" evidence="1">
    <location>
        <begin position="262"/>
        <end position="275"/>
    </location>
</feature>
<proteinExistence type="predicted"/>
<organism evidence="3 4">
    <name type="scientific">Seminavis robusta</name>
    <dbReference type="NCBI Taxonomy" id="568900"/>
    <lineage>
        <taxon>Eukaryota</taxon>
        <taxon>Sar</taxon>
        <taxon>Stramenopiles</taxon>
        <taxon>Ochrophyta</taxon>
        <taxon>Bacillariophyta</taxon>
        <taxon>Bacillariophyceae</taxon>
        <taxon>Bacillariophycidae</taxon>
        <taxon>Naviculales</taxon>
        <taxon>Naviculaceae</taxon>
        <taxon>Seminavis</taxon>
    </lineage>
</organism>
<name>A0A9N8HED9_9STRA</name>
<feature type="domain" description="Protein kinase" evidence="2">
    <location>
        <begin position="181"/>
        <end position="590"/>
    </location>
</feature>
<dbReference type="Pfam" id="PF00069">
    <property type="entry name" value="Pkinase"/>
    <property type="match status" value="1"/>
</dbReference>
<feature type="region of interest" description="Disordered" evidence="1">
    <location>
        <begin position="1"/>
        <end position="69"/>
    </location>
</feature>
<dbReference type="GO" id="GO:0005524">
    <property type="term" value="F:ATP binding"/>
    <property type="evidence" value="ECO:0007669"/>
    <property type="project" value="InterPro"/>
</dbReference>
<dbReference type="SUPFAM" id="SSF56112">
    <property type="entry name" value="Protein kinase-like (PK-like)"/>
    <property type="match status" value="1"/>
</dbReference>
<feature type="region of interest" description="Disordered" evidence="1">
    <location>
        <begin position="262"/>
        <end position="282"/>
    </location>
</feature>
<evidence type="ECO:0000313" key="3">
    <source>
        <dbReference type="EMBL" id="CAB9511943.1"/>
    </source>
</evidence>
<dbReference type="Gene3D" id="1.10.510.10">
    <property type="entry name" value="Transferase(Phosphotransferase) domain 1"/>
    <property type="match status" value="1"/>
</dbReference>